<evidence type="ECO:0000313" key="2">
    <source>
        <dbReference type="EMBL" id="CDP92673.1"/>
    </source>
</evidence>
<name>A0A1I9G0M3_BRUMA</name>
<sequence>MKLAILYLLYDLQSGWLAAWLTDVFSVIESDKEIKIHRCNVKENGASYIFFSSDKLDVPIHNDSGSSLPRFCSDHKHSLPADRQPKNNPVCTLDPLGHWPPPTTSQCPEDAFACHRKSETVNVSVDVTPFNLRKTYVVIAVVFLNNGFTGISVILLGMKRLIYSADEKLISHHECVLSISVLFFTSHFLNGLSLLTNSLERFCVVAFPIYYYAHSTRISYSLITAQYVITITVVTAAVIASLIEPIRLISKFCVVQEVYLTHFYEALLVLTSVASLLSVIFMVVVVVVLRKKFGAQFLSSHSHNRDLSHFLKNQKRYTQTALISCCFTFCNIPLACSSCRCAVNGGMYLRDGFFYNIANHCDVLCIFAPIEFLQLGRVIFISSKRFPVRRSSVFQTPIQ</sequence>
<accession>A0A1I9G0M3</accession>
<keyword evidence="1" id="KW-1133">Transmembrane helix</keyword>
<evidence type="ECO:0000256" key="1">
    <source>
        <dbReference type="SAM" id="Phobius"/>
    </source>
</evidence>
<proteinExistence type="predicted"/>
<keyword evidence="1" id="KW-0812">Transmembrane</keyword>
<gene>
    <name evidence="2" type="primary">Bm9109</name>
    <name evidence="2" type="ORF">BM_Bm9109</name>
</gene>
<protein>
    <submittedName>
        <fullName evidence="2">Bm9109, isoform a</fullName>
    </submittedName>
</protein>
<feature type="transmembrane region" description="Helical" evidence="1">
    <location>
        <begin position="220"/>
        <end position="243"/>
    </location>
</feature>
<organism evidence="2">
    <name type="scientific">Brugia malayi</name>
    <name type="common">Filarial nematode worm</name>
    <dbReference type="NCBI Taxonomy" id="6279"/>
    <lineage>
        <taxon>Eukaryota</taxon>
        <taxon>Metazoa</taxon>
        <taxon>Ecdysozoa</taxon>
        <taxon>Nematoda</taxon>
        <taxon>Chromadorea</taxon>
        <taxon>Rhabditida</taxon>
        <taxon>Spirurina</taxon>
        <taxon>Spiruromorpha</taxon>
        <taxon>Filarioidea</taxon>
        <taxon>Onchocercidae</taxon>
        <taxon>Brugia</taxon>
    </lineage>
</organism>
<keyword evidence="1" id="KW-0472">Membrane</keyword>
<reference evidence="2" key="2">
    <citation type="submission" date="2012-12" db="EMBL/GenBank/DDBJ databases">
        <authorList>
            <consortium name="WormBase Consortium"/>
            <person name="Ghedin E."/>
            <person name="Paulini M."/>
        </authorList>
    </citation>
    <scope>NUCLEOTIDE SEQUENCE</scope>
    <source>
        <strain evidence="2">FR3</strain>
    </source>
</reference>
<reference evidence="2" key="1">
    <citation type="journal article" date="2007" name="Science">
        <title>Draft genome of the filarial nematode parasite Brugia malayi.</title>
        <authorList>
            <person name="Ghedin E."/>
            <person name="Wang S."/>
            <person name="Spiro D."/>
            <person name="Caler E."/>
            <person name="Zhao Q."/>
            <person name="Crabtree J."/>
            <person name="Allen J.E."/>
            <person name="Delcher A.L."/>
            <person name="Guiliano D.B."/>
            <person name="Miranda-Saavedra D."/>
            <person name="Angiuoli S.V."/>
            <person name="Creasy T."/>
            <person name="Amedeo P."/>
            <person name="Haas B."/>
            <person name="El-Sayed N.M."/>
            <person name="Wortman J.R."/>
            <person name="Feldblyum T."/>
            <person name="Tallon L."/>
            <person name="Schatz M."/>
            <person name="Shumway M."/>
            <person name="Koo H."/>
            <person name="Salzberg S.L."/>
            <person name="Schobel S."/>
            <person name="Pertea M."/>
            <person name="Pop M."/>
            <person name="White O."/>
            <person name="Barton G.J."/>
            <person name="Carlow C.K."/>
            <person name="Crawford M.J."/>
            <person name="Daub J."/>
            <person name="Dimmic M.W."/>
            <person name="Estes C.F."/>
            <person name="Foster J.M."/>
            <person name="Ganatra M."/>
            <person name="Gregory W.F."/>
            <person name="Johnson N.M."/>
            <person name="Jin J."/>
            <person name="Komuniecki R."/>
            <person name="Korf I."/>
            <person name="Kumar S."/>
            <person name="Laney S."/>
            <person name="Li B.W."/>
            <person name="Li W."/>
            <person name="Lindblom T.H."/>
            <person name="Lustigman S."/>
            <person name="Ma D."/>
            <person name="Maina C.V."/>
            <person name="Martin D.M."/>
            <person name="McCarter J.P."/>
            <person name="McReynolds L."/>
            <person name="Mitreva M."/>
            <person name="Nutman T.B."/>
            <person name="Parkinson J."/>
            <person name="Peregrin-Alvarez J.M."/>
            <person name="Poole C."/>
            <person name="Ren Q."/>
            <person name="Saunders L."/>
            <person name="Sluder A.E."/>
            <person name="Smith K."/>
            <person name="Stanke M."/>
            <person name="Unnasch T.R."/>
            <person name="Ware J."/>
            <person name="Wei A.D."/>
            <person name="Weil G."/>
            <person name="Williams D.J."/>
            <person name="Zhang Y."/>
            <person name="Williams S.A."/>
            <person name="Fraser-Liggett C."/>
            <person name="Slatko B."/>
            <person name="Blaxter M.L."/>
            <person name="Scott A.L."/>
        </authorList>
    </citation>
    <scope>NUCLEOTIDE SEQUENCE</scope>
    <source>
        <strain evidence="2">FR3</strain>
    </source>
</reference>
<dbReference type="AlphaFoldDB" id="A0A1I9G0M3"/>
<dbReference type="Gene3D" id="1.20.1070.10">
    <property type="entry name" value="Rhodopsin 7-helix transmembrane proteins"/>
    <property type="match status" value="1"/>
</dbReference>
<feature type="transmembrane region" description="Helical" evidence="1">
    <location>
        <begin position="263"/>
        <end position="289"/>
    </location>
</feature>
<dbReference type="SUPFAM" id="SSF81321">
    <property type="entry name" value="Family A G protein-coupled receptor-like"/>
    <property type="match status" value="1"/>
</dbReference>
<dbReference type="EMBL" id="LN856844">
    <property type="protein sequence ID" value="CDP92673.1"/>
    <property type="molecule type" value="Genomic_DNA"/>
</dbReference>
<feature type="transmembrane region" description="Helical" evidence="1">
    <location>
        <begin position="136"/>
        <end position="157"/>
    </location>
</feature>